<protein>
    <submittedName>
        <fullName evidence="1">Uncharacterized protein</fullName>
    </submittedName>
</protein>
<organism evidence="1">
    <name type="scientific">Menopon gallinae</name>
    <name type="common">poultry shaft louse</name>
    <dbReference type="NCBI Taxonomy" id="328185"/>
    <lineage>
        <taxon>Eukaryota</taxon>
        <taxon>Metazoa</taxon>
        <taxon>Ecdysozoa</taxon>
        <taxon>Arthropoda</taxon>
        <taxon>Hexapoda</taxon>
        <taxon>Insecta</taxon>
        <taxon>Pterygota</taxon>
        <taxon>Neoptera</taxon>
        <taxon>Paraneoptera</taxon>
        <taxon>Psocodea</taxon>
        <taxon>Troctomorpha</taxon>
        <taxon>Phthiraptera</taxon>
        <taxon>Amblycera</taxon>
        <taxon>Menoponidae</taxon>
        <taxon>Menopon</taxon>
    </lineage>
</organism>
<proteinExistence type="predicted"/>
<accession>A0AAW2IA39</accession>
<name>A0AAW2IA39_9NEOP</name>
<evidence type="ECO:0000313" key="1">
    <source>
        <dbReference type="EMBL" id="KAL0278791.1"/>
    </source>
</evidence>
<dbReference type="EMBL" id="JARGDH010000001">
    <property type="protein sequence ID" value="KAL0278791.1"/>
    <property type="molecule type" value="Genomic_DNA"/>
</dbReference>
<dbReference type="AlphaFoldDB" id="A0AAW2IA39"/>
<sequence length="73" mass="8631">MLQTKKIILGLKRENALLCNKEPRIIWIHRKVHKLFFTYKNCIHEQLASNGFSVHSRLHIYASGQQICSRKKN</sequence>
<gene>
    <name evidence="1" type="ORF">PYX00_000498</name>
</gene>
<comment type="caution">
    <text evidence="1">The sequence shown here is derived from an EMBL/GenBank/DDBJ whole genome shotgun (WGS) entry which is preliminary data.</text>
</comment>
<reference evidence="1" key="1">
    <citation type="journal article" date="2024" name="Gigascience">
        <title>Chromosome-level genome of the poultry shaft louse Menopon gallinae provides insight into the host-switching and adaptive evolution of parasitic lice.</title>
        <authorList>
            <person name="Xu Y."/>
            <person name="Ma L."/>
            <person name="Liu S."/>
            <person name="Liang Y."/>
            <person name="Liu Q."/>
            <person name="He Z."/>
            <person name="Tian L."/>
            <person name="Duan Y."/>
            <person name="Cai W."/>
            <person name="Li H."/>
            <person name="Song F."/>
        </authorList>
    </citation>
    <scope>NUCLEOTIDE SEQUENCE</scope>
    <source>
        <strain evidence="1">Cailab_2023a</strain>
    </source>
</reference>